<name>A0A2P2P5M0_RHIMU</name>
<protein>
    <submittedName>
        <fullName evidence="1">Uncharacterized protein</fullName>
    </submittedName>
</protein>
<organism evidence="1">
    <name type="scientific">Rhizophora mucronata</name>
    <name type="common">Asiatic mangrove</name>
    <dbReference type="NCBI Taxonomy" id="61149"/>
    <lineage>
        <taxon>Eukaryota</taxon>
        <taxon>Viridiplantae</taxon>
        <taxon>Streptophyta</taxon>
        <taxon>Embryophyta</taxon>
        <taxon>Tracheophyta</taxon>
        <taxon>Spermatophyta</taxon>
        <taxon>Magnoliopsida</taxon>
        <taxon>eudicotyledons</taxon>
        <taxon>Gunneridae</taxon>
        <taxon>Pentapetalae</taxon>
        <taxon>rosids</taxon>
        <taxon>fabids</taxon>
        <taxon>Malpighiales</taxon>
        <taxon>Rhizophoraceae</taxon>
        <taxon>Rhizophora</taxon>
    </lineage>
</organism>
<reference evidence="1" key="1">
    <citation type="submission" date="2018-02" db="EMBL/GenBank/DDBJ databases">
        <title>Rhizophora mucronata_Transcriptome.</title>
        <authorList>
            <person name="Meera S.P."/>
            <person name="Sreeshan A."/>
            <person name="Augustine A."/>
        </authorList>
    </citation>
    <scope>NUCLEOTIDE SEQUENCE</scope>
    <source>
        <tissue evidence="1">Leaf</tissue>
    </source>
</reference>
<sequence>MSKFFLCFNFFKNLCDSHLDSVHIIKCAFMHQSHRHACRPLPYLPTFCTLLSSCWERQISSIFET</sequence>
<dbReference type="AlphaFoldDB" id="A0A2P2P5M0"/>
<evidence type="ECO:0000313" key="1">
    <source>
        <dbReference type="EMBL" id="MBX50055.1"/>
    </source>
</evidence>
<dbReference type="EMBL" id="GGEC01069571">
    <property type="protein sequence ID" value="MBX50055.1"/>
    <property type="molecule type" value="Transcribed_RNA"/>
</dbReference>
<accession>A0A2P2P5M0</accession>
<proteinExistence type="predicted"/>